<comment type="similarity">
    <text evidence="1">Belongs to the peptidase M14 family.</text>
</comment>
<accession>A0A5N5TL35</accession>
<evidence type="ECO:0000313" key="4">
    <source>
        <dbReference type="EMBL" id="KAB7506883.1"/>
    </source>
</evidence>
<dbReference type="GO" id="GO:0004181">
    <property type="term" value="F:metallocarboxypeptidase activity"/>
    <property type="evidence" value="ECO:0007669"/>
    <property type="project" value="InterPro"/>
</dbReference>
<dbReference type="SUPFAM" id="SSF53187">
    <property type="entry name" value="Zn-dependent exopeptidases"/>
    <property type="match status" value="1"/>
</dbReference>
<keyword evidence="2" id="KW-0732">Signal</keyword>
<evidence type="ECO:0000256" key="1">
    <source>
        <dbReference type="ARBA" id="ARBA00005988"/>
    </source>
</evidence>
<sequence length="101" mass="11502">MFINMNLCIIFILVFSISSATSEEYDQPYFLHNNELTRKCTTNMLQRLALLKDHYPDKVTLQVAGKSVENRNIYLVIITDKLLPPVDVIEPTAPPEGEMSS</sequence>
<dbReference type="Gene3D" id="3.40.630.10">
    <property type="entry name" value="Zn peptidases"/>
    <property type="match status" value="1"/>
</dbReference>
<proteinExistence type="inferred from homology"/>
<dbReference type="AlphaFoldDB" id="A0A5N5TL35"/>
<evidence type="ECO:0000256" key="2">
    <source>
        <dbReference type="SAM" id="SignalP"/>
    </source>
</evidence>
<feature type="signal peptide" evidence="2">
    <location>
        <begin position="1"/>
        <end position="22"/>
    </location>
</feature>
<dbReference type="EMBL" id="SEYY01000595">
    <property type="protein sequence ID" value="KAB7506883.1"/>
    <property type="molecule type" value="Genomic_DNA"/>
</dbReference>
<dbReference type="Proteomes" id="UP000326759">
    <property type="component" value="Unassembled WGS sequence"/>
</dbReference>
<reference evidence="4 5" key="1">
    <citation type="journal article" date="2019" name="PLoS Biol.">
        <title>Sex chromosomes control vertical transmission of feminizing Wolbachia symbionts in an isopod.</title>
        <authorList>
            <person name="Becking T."/>
            <person name="Chebbi M.A."/>
            <person name="Giraud I."/>
            <person name="Moumen B."/>
            <person name="Laverre T."/>
            <person name="Caubet Y."/>
            <person name="Peccoud J."/>
            <person name="Gilbert C."/>
            <person name="Cordaux R."/>
        </authorList>
    </citation>
    <scope>NUCLEOTIDE SEQUENCE [LARGE SCALE GENOMIC DNA]</scope>
    <source>
        <strain evidence="4">ANa2</strain>
        <tissue evidence="4">Whole body excluding digestive tract and cuticle</tissue>
    </source>
</reference>
<protein>
    <recommendedName>
        <fullName evidence="3">Peptidase M14 domain-containing protein</fullName>
    </recommendedName>
</protein>
<name>A0A5N5TL35_9CRUS</name>
<dbReference type="GO" id="GO:0006508">
    <property type="term" value="P:proteolysis"/>
    <property type="evidence" value="ECO:0007669"/>
    <property type="project" value="InterPro"/>
</dbReference>
<comment type="caution">
    <text evidence="4">The sequence shown here is derived from an EMBL/GenBank/DDBJ whole genome shotgun (WGS) entry which is preliminary data.</text>
</comment>
<dbReference type="InterPro" id="IPR000834">
    <property type="entry name" value="Peptidase_M14"/>
</dbReference>
<organism evidence="4 5">
    <name type="scientific">Armadillidium nasatum</name>
    <dbReference type="NCBI Taxonomy" id="96803"/>
    <lineage>
        <taxon>Eukaryota</taxon>
        <taxon>Metazoa</taxon>
        <taxon>Ecdysozoa</taxon>
        <taxon>Arthropoda</taxon>
        <taxon>Crustacea</taxon>
        <taxon>Multicrustacea</taxon>
        <taxon>Malacostraca</taxon>
        <taxon>Eumalacostraca</taxon>
        <taxon>Peracarida</taxon>
        <taxon>Isopoda</taxon>
        <taxon>Oniscidea</taxon>
        <taxon>Crinocheta</taxon>
        <taxon>Armadillidiidae</taxon>
        <taxon>Armadillidium</taxon>
    </lineage>
</organism>
<feature type="domain" description="Peptidase M14" evidence="3">
    <location>
        <begin position="45"/>
        <end position="81"/>
    </location>
</feature>
<dbReference type="GO" id="GO:0008270">
    <property type="term" value="F:zinc ion binding"/>
    <property type="evidence" value="ECO:0007669"/>
    <property type="project" value="InterPro"/>
</dbReference>
<dbReference type="Pfam" id="PF00246">
    <property type="entry name" value="Peptidase_M14"/>
    <property type="match status" value="1"/>
</dbReference>
<keyword evidence="5" id="KW-1185">Reference proteome</keyword>
<evidence type="ECO:0000313" key="5">
    <source>
        <dbReference type="Proteomes" id="UP000326759"/>
    </source>
</evidence>
<feature type="chain" id="PRO_5024277309" description="Peptidase M14 domain-containing protein" evidence="2">
    <location>
        <begin position="23"/>
        <end position="101"/>
    </location>
</feature>
<evidence type="ECO:0000259" key="3">
    <source>
        <dbReference type="Pfam" id="PF00246"/>
    </source>
</evidence>
<gene>
    <name evidence="4" type="ORF">Anas_02119</name>
</gene>